<proteinExistence type="predicted"/>
<reference evidence="2" key="1">
    <citation type="submission" date="2023-06" db="EMBL/GenBank/DDBJ databases">
        <title>Robiginitalea aurantiacus sp. nov. and Algoriphagus sediminis sp. nov., isolated from coastal sediment.</title>
        <authorList>
            <person name="Zhou Z.Y."/>
            <person name="An J."/>
            <person name="Jia Y.W."/>
            <person name="Du Z.J."/>
        </authorList>
    </citation>
    <scope>NUCLEOTIDE SEQUENCE</scope>
    <source>
        <strain evidence="2">C2-7</strain>
    </source>
</reference>
<keyword evidence="3" id="KW-1185">Reference proteome</keyword>
<dbReference type="Pfam" id="PF18885">
    <property type="entry name" value="DUF5648"/>
    <property type="match status" value="1"/>
</dbReference>
<dbReference type="InterPro" id="IPR043708">
    <property type="entry name" value="DUF5648"/>
</dbReference>
<name>A0ABT7YCE9_9BACT</name>
<comment type="caution">
    <text evidence="2">The sequence shown here is derived from an EMBL/GenBank/DDBJ whole genome shotgun (WGS) entry which is preliminary data.</text>
</comment>
<protein>
    <recommendedName>
        <fullName evidence="1">DUF5648 domain-containing protein</fullName>
    </recommendedName>
</protein>
<accession>A0ABT7YCE9</accession>
<dbReference type="PROSITE" id="PS51257">
    <property type="entry name" value="PROKAR_LIPOPROTEIN"/>
    <property type="match status" value="1"/>
</dbReference>
<feature type="domain" description="DUF5648" evidence="1">
    <location>
        <begin position="348"/>
        <end position="406"/>
    </location>
</feature>
<evidence type="ECO:0000259" key="1">
    <source>
        <dbReference type="Pfam" id="PF18885"/>
    </source>
</evidence>
<dbReference type="RefSeq" id="WP_289999700.1">
    <property type="nucleotide sequence ID" value="NZ_JAUEPH010000003.1"/>
</dbReference>
<dbReference type="Proteomes" id="UP001171916">
    <property type="component" value="Unassembled WGS sequence"/>
</dbReference>
<dbReference type="SUPFAM" id="SSF55486">
    <property type="entry name" value="Metalloproteases ('zincins'), catalytic domain"/>
    <property type="match status" value="1"/>
</dbReference>
<dbReference type="InterPro" id="IPR024079">
    <property type="entry name" value="MetalloPept_cat_dom_sf"/>
</dbReference>
<gene>
    <name evidence="2" type="ORF">QVH07_08300</name>
</gene>
<dbReference type="EMBL" id="JAUEPH010000003">
    <property type="protein sequence ID" value="MDN3204146.1"/>
    <property type="molecule type" value="Genomic_DNA"/>
</dbReference>
<dbReference type="Gene3D" id="3.40.390.10">
    <property type="entry name" value="Collagenase (Catalytic Domain)"/>
    <property type="match status" value="1"/>
</dbReference>
<evidence type="ECO:0000313" key="2">
    <source>
        <dbReference type="EMBL" id="MDN3204146.1"/>
    </source>
</evidence>
<organism evidence="2 3">
    <name type="scientific">Algoriphagus sediminis</name>
    <dbReference type="NCBI Taxonomy" id="3057113"/>
    <lineage>
        <taxon>Bacteria</taxon>
        <taxon>Pseudomonadati</taxon>
        <taxon>Bacteroidota</taxon>
        <taxon>Cytophagia</taxon>
        <taxon>Cytophagales</taxon>
        <taxon>Cyclobacteriaceae</taxon>
        <taxon>Algoriphagus</taxon>
    </lineage>
</organism>
<evidence type="ECO:0000313" key="3">
    <source>
        <dbReference type="Proteomes" id="UP001171916"/>
    </source>
</evidence>
<sequence>MKIKIPSFSIIFILVFGCNNLLEEPIQLDSPTFKEGVVITPDLEIALEHLGYLNPNDLKILESDMDYLIDDEIIIHKEDIEEFLKLRGEPNALIRQNAITSTTPGTKRNIPYVILPGEFSPTMENLIDQAFDRWNNIRNFNINFYRAPTPAGFGNGNWILVSATSSSTLMNANRPFLNGDVGDVLVINSSILSLYSSIKVQWMLAHSIGHLLGIGHDTDGNNPLHSLVSGTRNNMVTMYKYNITTYDSITGIPNWSGFYYTDLLGIRYLWPNDVTEKPLYSYLHRNNGWGQWTPNWNTYQYSSGFYDYYGVTGYLYTSSKPGTVPLYKYTHVSGTPYISTTPNIHITYSAFSYVGVTGHVFPSAGTDRIPVYEWYNPSVGYFFTTNAVDNYVQGPGWIGGGIAFYTLTLEE</sequence>